<dbReference type="AlphaFoldDB" id="A0AAN7U1A6"/>
<comment type="caution">
    <text evidence="4">The sequence shown here is derived from an EMBL/GenBank/DDBJ whole genome shotgun (WGS) entry which is preliminary data.</text>
</comment>
<dbReference type="PANTHER" id="PTHR46118:SF4">
    <property type="entry name" value="PROTEIN ABHD11"/>
    <property type="match status" value="1"/>
</dbReference>
<gene>
    <name evidence="4" type="ORF">RB653_004612</name>
</gene>
<accession>A0AAN7U1A6</accession>
<dbReference type="GO" id="GO:0052689">
    <property type="term" value="F:carboxylic ester hydrolase activity"/>
    <property type="evidence" value="ECO:0007669"/>
    <property type="project" value="TreeGrafter"/>
</dbReference>
<evidence type="ECO:0000313" key="4">
    <source>
        <dbReference type="EMBL" id="KAK5583022.1"/>
    </source>
</evidence>
<comment type="similarity">
    <text evidence="1">Belongs to the AB hydrolase superfamily.</text>
</comment>
<dbReference type="EMBL" id="JAVFKY010000001">
    <property type="protein sequence ID" value="KAK5583022.1"/>
    <property type="molecule type" value="Genomic_DNA"/>
</dbReference>
<keyword evidence="2" id="KW-0378">Hydrolase</keyword>
<dbReference type="InterPro" id="IPR000073">
    <property type="entry name" value="AB_hydrolase_1"/>
</dbReference>
<dbReference type="SUPFAM" id="SSF53474">
    <property type="entry name" value="alpha/beta-Hydrolases"/>
    <property type="match status" value="1"/>
</dbReference>
<organism evidence="4 5">
    <name type="scientific">Dictyostelium firmibasis</name>
    <dbReference type="NCBI Taxonomy" id="79012"/>
    <lineage>
        <taxon>Eukaryota</taxon>
        <taxon>Amoebozoa</taxon>
        <taxon>Evosea</taxon>
        <taxon>Eumycetozoa</taxon>
        <taxon>Dictyostelia</taxon>
        <taxon>Dictyosteliales</taxon>
        <taxon>Dictyosteliaceae</taxon>
        <taxon>Dictyostelium</taxon>
    </lineage>
</organism>
<dbReference type="InterPro" id="IPR029058">
    <property type="entry name" value="AB_hydrolase_fold"/>
</dbReference>
<dbReference type="Gene3D" id="3.40.50.1820">
    <property type="entry name" value="alpha/beta hydrolase"/>
    <property type="match status" value="1"/>
</dbReference>
<evidence type="ECO:0000256" key="1">
    <source>
        <dbReference type="ARBA" id="ARBA00008645"/>
    </source>
</evidence>
<keyword evidence="5" id="KW-1185">Reference proteome</keyword>
<evidence type="ECO:0000259" key="3">
    <source>
        <dbReference type="Pfam" id="PF00561"/>
    </source>
</evidence>
<evidence type="ECO:0000313" key="5">
    <source>
        <dbReference type="Proteomes" id="UP001344447"/>
    </source>
</evidence>
<sequence length="311" mass="35827">MFRNIILNISKNNNRYYCSSKINSGKAVDLKFITRSPTSNAVINSSNEIKNIVLLHGLFGSGNNWNKISKLLADKTNCKIFQVDQRNHGQSPHSDEFSYRSMSDDLDQFINKQSIEDLCIIGHSMGGRTAMLYSLLNPTKVKKLIVVDISPRQSTSHRHNLEFRNILLRMKSMDLSKTKKRTDANDWLLPVVEDNNVRSFLLTNLACDEDGNYFWRINIDALLENIDKIDSFPSDSEIKSIKNSTSPIEFTKDTLFIKGGLSNFIQNEDFPKMRQLFPNYELNVFEGFEHWLHSDDPLKFVEVSSDFINRE</sequence>
<name>A0AAN7U1A6_9MYCE</name>
<reference evidence="4 5" key="1">
    <citation type="submission" date="2023-11" db="EMBL/GenBank/DDBJ databases">
        <title>Dfirmibasis_genome.</title>
        <authorList>
            <person name="Edelbroek B."/>
            <person name="Kjellin J."/>
            <person name="Jerlstrom-Hultqvist J."/>
            <person name="Soderbom F."/>
        </authorList>
    </citation>
    <scope>NUCLEOTIDE SEQUENCE [LARGE SCALE GENOMIC DNA]</scope>
    <source>
        <strain evidence="4 5">TNS-C-14</strain>
    </source>
</reference>
<feature type="domain" description="AB hydrolase-1" evidence="3">
    <location>
        <begin position="51"/>
        <end position="297"/>
    </location>
</feature>
<dbReference type="Pfam" id="PF00561">
    <property type="entry name" value="Abhydrolase_1"/>
    <property type="match status" value="1"/>
</dbReference>
<proteinExistence type="inferred from homology"/>
<dbReference type="Proteomes" id="UP001344447">
    <property type="component" value="Unassembled WGS sequence"/>
</dbReference>
<dbReference type="PANTHER" id="PTHR46118">
    <property type="entry name" value="PROTEIN ABHD11"/>
    <property type="match status" value="1"/>
</dbReference>
<dbReference type="GO" id="GO:0005739">
    <property type="term" value="C:mitochondrion"/>
    <property type="evidence" value="ECO:0007669"/>
    <property type="project" value="TreeGrafter"/>
</dbReference>
<evidence type="ECO:0000256" key="2">
    <source>
        <dbReference type="ARBA" id="ARBA00022801"/>
    </source>
</evidence>
<protein>
    <recommendedName>
        <fullName evidence="3">AB hydrolase-1 domain-containing protein</fullName>
    </recommendedName>
</protein>